<keyword evidence="9" id="KW-0378">Hydrolase</keyword>
<keyword evidence="5 7" id="KW-1133">Transmembrane helix</keyword>
<evidence type="ECO:0000256" key="7">
    <source>
        <dbReference type="SAM" id="Phobius"/>
    </source>
</evidence>
<keyword evidence="6 7" id="KW-0472">Membrane</keyword>
<proteinExistence type="predicted"/>
<feature type="transmembrane region" description="Helical" evidence="7">
    <location>
        <begin position="112"/>
        <end position="132"/>
    </location>
</feature>
<dbReference type="RefSeq" id="WP_344443518.1">
    <property type="nucleotide sequence ID" value="NZ_BAAALF010000080.1"/>
</dbReference>
<accession>A0ABN1WKT9</accession>
<dbReference type="InterPro" id="IPR022764">
    <property type="entry name" value="Peptidase_S54_rhomboid_dom"/>
</dbReference>
<keyword evidence="4 7" id="KW-0812">Transmembrane</keyword>
<reference evidence="9 10" key="1">
    <citation type="journal article" date="2019" name="Int. J. Syst. Evol. Microbiol.">
        <title>The Global Catalogue of Microorganisms (GCM) 10K type strain sequencing project: providing services to taxonomists for standard genome sequencing and annotation.</title>
        <authorList>
            <consortium name="The Broad Institute Genomics Platform"/>
            <consortium name="The Broad Institute Genome Sequencing Center for Infectious Disease"/>
            <person name="Wu L."/>
            <person name="Ma J."/>
        </authorList>
    </citation>
    <scope>NUCLEOTIDE SEQUENCE [LARGE SCALE GENOMIC DNA]</scope>
    <source>
        <strain evidence="9 10">JCM 13004</strain>
    </source>
</reference>
<dbReference type="Proteomes" id="UP001500037">
    <property type="component" value="Unassembled WGS sequence"/>
</dbReference>
<evidence type="ECO:0000256" key="1">
    <source>
        <dbReference type="ARBA" id="ARBA00004141"/>
    </source>
</evidence>
<feature type="domain" description="Peptidase S54 rhomboid" evidence="8">
    <location>
        <begin position="107"/>
        <end position="253"/>
    </location>
</feature>
<dbReference type="GO" id="GO:0006508">
    <property type="term" value="P:proteolysis"/>
    <property type="evidence" value="ECO:0007669"/>
    <property type="project" value="UniProtKB-KW"/>
</dbReference>
<feature type="transmembrane region" description="Helical" evidence="7">
    <location>
        <begin position="20"/>
        <end position="39"/>
    </location>
</feature>
<gene>
    <name evidence="9" type="ORF">GCM10009665_43300</name>
</gene>
<evidence type="ECO:0000313" key="10">
    <source>
        <dbReference type="Proteomes" id="UP001500037"/>
    </source>
</evidence>
<feature type="transmembrane region" description="Helical" evidence="7">
    <location>
        <begin position="234"/>
        <end position="254"/>
    </location>
</feature>
<protein>
    <submittedName>
        <fullName evidence="9">Rhomboid family intramembrane serine protease</fullName>
    </submittedName>
</protein>
<evidence type="ECO:0000256" key="6">
    <source>
        <dbReference type="ARBA" id="ARBA00023136"/>
    </source>
</evidence>
<evidence type="ECO:0000256" key="5">
    <source>
        <dbReference type="ARBA" id="ARBA00022989"/>
    </source>
</evidence>
<keyword evidence="2" id="KW-1003">Cell membrane</keyword>
<keyword evidence="3" id="KW-0997">Cell inner membrane</keyword>
<dbReference type="Pfam" id="PF01694">
    <property type="entry name" value="Rhomboid"/>
    <property type="match status" value="1"/>
</dbReference>
<comment type="subcellular location">
    <subcellularLocation>
        <location evidence="1">Membrane</location>
        <topology evidence="1">Multi-pass membrane protein</topology>
    </subcellularLocation>
</comment>
<comment type="caution">
    <text evidence="9">The sequence shown here is derived from an EMBL/GenBank/DDBJ whole genome shotgun (WGS) entry which is preliminary data.</text>
</comment>
<feature type="transmembrane region" description="Helical" evidence="7">
    <location>
        <begin position="203"/>
        <end position="222"/>
    </location>
</feature>
<dbReference type="PANTHER" id="PTHR43066">
    <property type="entry name" value="RHOMBOID-RELATED PROTEIN"/>
    <property type="match status" value="1"/>
</dbReference>
<feature type="transmembrane region" description="Helical" evidence="7">
    <location>
        <begin position="173"/>
        <end position="191"/>
    </location>
</feature>
<evidence type="ECO:0000313" key="9">
    <source>
        <dbReference type="EMBL" id="GAA1247692.1"/>
    </source>
</evidence>
<dbReference type="InterPro" id="IPR035952">
    <property type="entry name" value="Rhomboid-like_sf"/>
</dbReference>
<feature type="transmembrane region" description="Helical" evidence="7">
    <location>
        <begin position="144"/>
        <end position="161"/>
    </location>
</feature>
<dbReference type="GO" id="GO:0008233">
    <property type="term" value="F:peptidase activity"/>
    <property type="evidence" value="ECO:0007669"/>
    <property type="project" value="UniProtKB-KW"/>
</dbReference>
<evidence type="ECO:0000256" key="4">
    <source>
        <dbReference type="ARBA" id="ARBA00022692"/>
    </source>
</evidence>
<keyword evidence="9" id="KW-0645">Protease</keyword>
<dbReference type="PANTHER" id="PTHR43066:SF26">
    <property type="entry name" value="RHOMBOID PROTEASE GLPG"/>
    <property type="match status" value="1"/>
</dbReference>
<dbReference type="EMBL" id="BAAALF010000080">
    <property type="protein sequence ID" value="GAA1247692.1"/>
    <property type="molecule type" value="Genomic_DNA"/>
</dbReference>
<dbReference type="Gene3D" id="1.20.1540.10">
    <property type="entry name" value="Rhomboid-like"/>
    <property type="match status" value="1"/>
</dbReference>
<evidence type="ECO:0000259" key="8">
    <source>
        <dbReference type="Pfam" id="PF01694"/>
    </source>
</evidence>
<keyword evidence="10" id="KW-1185">Reference proteome</keyword>
<evidence type="ECO:0000256" key="3">
    <source>
        <dbReference type="ARBA" id="ARBA00022519"/>
    </source>
</evidence>
<name>A0ABN1WKT9_9ACTN</name>
<sequence length="274" mass="28468">MTIQQQSPAGPDTAPRPGGAPAPLVSYLLIVVNCLVFLAGPDGVNPSYGASTAQRACAAQRYQQRWGAVPAELLSDRPLTAAQLARTAPAVADCPARATPGKIPVLSVLSSLFVHGGWLHLLGNMLFLYVFGPGLEERLGRFRFLGCYLALGALAAYGYALTTAGGAQALRPLVGASGAISAVLGGYLRLYPRARVTALVPMLLFLPLRLPAWLVLGLWFAVQWWSAGQAAPGVAYLAHVIGFAAGYLTVWAAAARGRLPARPDSAAAGGAAGR</sequence>
<dbReference type="SUPFAM" id="SSF144091">
    <property type="entry name" value="Rhomboid-like"/>
    <property type="match status" value="1"/>
</dbReference>
<organism evidence="9 10">
    <name type="scientific">Kitasatospora nipponensis</name>
    <dbReference type="NCBI Taxonomy" id="258049"/>
    <lineage>
        <taxon>Bacteria</taxon>
        <taxon>Bacillati</taxon>
        <taxon>Actinomycetota</taxon>
        <taxon>Actinomycetes</taxon>
        <taxon>Kitasatosporales</taxon>
        <taxon>Streptomycetaceae</taxon>
        <taxon>Kitasatospora</taxon>
    </lineage>
</organism>
<evidence type="ECO:0000256" key="2">
    <source>
        <dbReference type="ARBA" id="ARBA00022475"/>
    </source>
</evidence>